<evidence type="ECO:0000256" key="5">
    <source>
        <dbReference type="ARBA" id="ARBA00022989"/>
    </source>
</evidence>
<dbReference type="EMBL" id="JAAIUW010000004">
    <property type="protein sequence ID" value="KAF7836247.1"/>
    <property type="molecule type" value="Genomic_DNA"/>
</dbReference>
<dbReference type="GO" id="GO:0008146">
    <property type="term" value="F:sulfotransferase activity"/>
    <property type="evidence" value="ECO:0007669"/>
    <property type="project" value="InterPro"/>
</dbReference>
<dbReference type="InterPro" id="IPR027417">
    <property type="entry name" value="P-loop_NTPase"/>
</dbReference>
<keyword evidence="9" id="KW-0503">Monooxygenase</keyword>
<accession>A0A834X2A0</accession>
<dbReference type="SUPFAM" id="SSF48264">
    <property type="entry name" value="Cytochrome P450"/>
    <property type="match status" value="1"/>
</dbReference>
<dbReference type="GO" id="GO:0020037">
    <property type="term" value="F:heme binding"/>
    <property type="evidence" value="ECO:0007669"/>
    <property type="project" value="InterPro"/>
</dbReference>
<comment type="cofactor">
    <cofactor evidence="7">
        <name>heme</name>
        <dbReference type="ChEBI" id="CHEBI:30413"/>
    </cofactor>
</comment>
<dbReference type="Proteomes" id="UP000634136">
    <property type="component" value="Unassembled WGS sequence"/>
</dbReference>
<organism evidence="9 10">
    <name type="scientific">Senna tora</name>
    <dbReference type="NCBI Taxonomy" id="362788"/>
    <lineage>
        <taxon>Eukaryota</taxon>
        <taxon>Viridiplantae</taxon>
        <taxon>Streptophyta</taxon>
        <taxon>Embryophyta</taxon>
        <taxon>Tracheophyta</taxon>
        <taxon>Spermatophyta</taxon>
        <taxon>Magnoliopsida</taxon>
        <taxon>eudicotyledons</taxon>
        <taxon>Gunneridae</taxon>
        <taxon>Pentapetalae</taxon>
        <taxon>rosids</taxon>
        <taxon>fabids</taxon>
        <taxon>Fabales</taxon>
        <taxon>Fabaceae</taxon>
        <taxon>Caesalpinioideae</taxon>
        <taxon>Cassia clade</taxon>
        <taxon>Senna</taxon>
    </lineage>
</organism>
<comment type="caution">
    <text evidence="9">The sequence shown here is derived from an EMBL/GenBank/DDBJ whole genome shotgun (WGS) entry which is preliminary data.</text>
</comment>
<keyword evidence="5" id="KW-0472">Membrane</keyword>
<evidence type="ECO:0000256" key="7">
    <source>
        <dbReference type="PIRSR" id="PIRSR602401-1"/>
    </source>
</evidence>
<dbReference type="GO" id="GO:0016020">
    <property type="term" value="C:membrane"/>
    <property type="evidence" value="ECO:0007669"/>
    <property type="project" value="UniProtKB-SubCell"/>
</dbReference>
<keyword evidence="6 7" id="KW-0408">Iron</keyword>
<evidence type="ECO:0000313" key="9">
    <source>
        <dbReference type="EMBL" id="KAF7836247.1"/>
    </source>
</evidence>
<dbReference type="GO" id="GO:0016125">
    <property type="term" value="P:sterol metabolic process"/>
    <property type="evidence" value="ECO:0007669"/>
    <property type="project" value="TreeGrafter"/>
</dbReference>
<comment type="subcellular location">
    <subcellularLocation>
        <location evidence="1">Membrane</location>
        <topology evidence="1">Single-pass membrane protein</topology>
    </subcellularLocation>
</comment>
<evidence type="ECO:0000256" key="6">
    <source>
        <dbReference type="ARBA" id="ARBA00023004"/>
    </source>
</evidence>
<dbReference type="InterPro" id="IPR017972">
    <property type="entry name" value="Cyt_P450_CS"/>
</dbReference>
<keyword evidence="9" id="KW-0560">Oxidoreductase</keyword>
<dbReference type="SUPFAM" id="SSF52540">
    <property type="entry name" value="P-loop containing nucleoside triphosphate hydrolases"/>
    <property type="match status" value="1"/>
</dbReference>
<dbReference type="PRINTS" id="PR00463">
    <property type="entry name" value="EP450I"/>
</dbReference>
<dbReference type="PRINTS" id="PR00385">
    <property type="entry name" value="P450"/>
</dbReference>
<protein>
    <submittedName>
        <fullName evidence="9">Beta-amyrin 28-monooxygenase-like</fullName>
    </submittedName>
</protein>
<feature type="domain" description="Sulfotransferase" evidence="8">
    <location>
        <begin position="138"/>
        <end position="279"/>
    </location>
</feature>
<keyword evidence="7" id="KW-0349">Heme</keyword>
<evidence type="ECO:0000259" key="8">
    <source>
        <dbReference type="Pfam" id="PF00685"/>
    </source>
</evidence>
<dbReference type="InterPro" id="IPR000863">
    <property type="entry name" value="Sulfotransferase_dom"/>
</dbReference>
<dbReference type="PANTHER" id="PTHR24286:SF88">
    <property type="entry name" value="BETA-AMYRIN 28-OXIDASE-LIKE"/>
    <property type="match status" value="1"/>
</dbReference>
<dbReference type="OrthoDB" id="1372046at2759"/>
<evidence type="ECO:0000256" key="1">
    <source>
        <dbReference type="ARBA" id="ARBA00004167"/>
    </source>
</evidence>
<keyword evidence="4 7" id="KW-0479">Metal-binding</keyword>
<dbReference type="InterPro" id="IPR002401">
    <property type="entry name" value="Cyt_P450_E_grp-I"/>
</dbReference>
<sequence length="744" mass="84657">MDTSCEQEKLSPKGNFNEDEELLHSLPKQKGWGAYDLLLFQNFWIPPFYLKATITFLKHFQAKHNDIIVVSLPKSGTTWLKALAFAIAKRNNFIPTSQNDDHPLLHTIPHSLVPFLETIDLHGNDPNNVVFPHLSTLSEPRIFEAFEKYVEGIFDYGPFWSHMLGYWKASKDTPNKVLFLKYDELKANTNFEVKRMAQFLDCPFTEEEESGGVIDSIIELCSFEKMKELEVNKSGKNMLKVDVENKHFFRKGETGDWVNYFSPYMTEKLSKIIEENLGGKVKDIKKLPPGTYGWPLVGESYQFFFRKLDDFLKERKDKYCQEVFITNLLGEPTVVLCGPTANKLVSMNEPNLVKIQYLKTQRRLFNIPEPKDHIHSHKPSTPPKQEDAEKANAAAAVPVKTLGFLKPEGLVKYMKRIESIIHQHFRTYWEGRKKVEVYPLMMDFSLRLMLQFYLGIEVSDIAAAKLATLFADLFSGIYSIPVNIPGTKYHRALKASAAIREEIQRVIKEKMDALSKGLEMEDLLASIVGAEQSGKYVPKIEITNVIMGLMNASYNSVATTLTFMIKHIGLSPEIYQRVVSEHAEIAKSRDASAPIDWECIQRMKYTWAVAQETMRLYPTAPGAFRVAATDISFAGFTIPKGCKIFWAITSTNKDGKYFKEAEKFDPSRFEVEEGAGSGPYGFIPFGAGPRTCPGKDYARFGILAFIHNLVTKFKWEVVLPHEHVSGALIPFPAHHLPIRLHPLV</sequence>
<dbReference type="Pfam" id="PF00685">
    <property type="entry name" value="Sulfotransfer_1"/>
    <property type="match status" value="1"/>
</dbReference>
<feature type="binding site" description="axial binding residue" evidence="7">
    <location>
        <position position="692"/>
    </location>
    <ligand>
        <name>heme</name>
        <dbReference type="ChEBI" id="CHEBI:30413"/>
    </ligand>
    <ligandPart>
        <name>Fe</name>
        <dbReference type="ChEBI" id="CHEBI:18248"/>
    </ligandPart>
</feature>
<evidence type="ECO:0000256" key="2">
    <source>
        <dbReference type="ARBA" id="ARBA00010617"/>
    </source>
</evidence>
<keyword evidence="3" id="KW-0812">Transmembrane</keyword>
<dbReference type="Pfam" id="PF00067">
    <property type="entry name" value="p450"/>
    <property type="match status" value="1"/>
</dbReference>
<dbReference type="PANTHER" id="PTHR24286">
    <property type="entry name" value="CYTOCHROME P450 26"/>
    <property type="match status" value="1"/>
</dbReference>
<dbReference type="InterPro" id="IPR001128">
    <property type="entry name" value="Cyt_P450"/>
</dbReference>
<dbReference type="AlphaFoldDB" id="A0A834X2A0"/>
<name>A0A834X2A0_9FABA</name>
<keyword evidence="5" id="KW-1133">Transmembrane helix</keyword>
<proteinExistence type="inferred from homology"/>
<keyword evidence="10" id="KW-1185">Reference proteome</keyword>
<dbReference type="PROSITE" id="PS00086">
    <property type="entry name" value="CYTOCHROME_P450"/>
    <property type="match status" value="1"/>
</dbReference>
<dbReference type="CDD" id="cd11043">
    <property type="entry name" value="CYP90-like"/>
    <property type="match status" value="1"/>
</dbReference>
<reference evidence="9" key="1">
    <citation type="submission" date="2020-09" db="EMBL/GenBank/DDBJ databases">
        <title>Genome-Enabled Discovery of Anthraquinone Biosynthesis in Senna tora.</title>
        <authorList>
            <person name="Kang S.-H."/>
            <person name="Pandey R.P."/>
            <person name="Lee C.-M."/>
            <person name="Sim J.-S."/>
            <person name="Jeong J.-T."/>
            <person name="Choi B.-S."/>
            <person name="Jung M."/>
            <person name="Ginzburg D."/>
            <person name="Zhao K."/>
            <person name="Won S.Y."/>
            <person name="Oh T.-J."/>
            <person name="Yu Y."/>
            <person name="Kim N.-H."/>
            <person name="Lee O.R."/>
            <person name="Lee T.-H."/>
            <person name="Bashyal P."/>
            <person name="Kim T.-S."/>
            <person name="Lee W.-H."/>
            <person name="Kawkins C."/>
            <person name="Kim C.-K."/>
            <person name="Kim J.S."/>
            <person name="Ahn B.O."/>
            <person name="Rhee S.Y."/>
            <person name="Sohng J.K."/>
        </authorList>
    </citation>
    <scope>NUCLEOTIDE SEQUENCE</scope>
    <source>
        <tissue evidence="9">Leaf</tissue>
    </source>
</reference>
<evidence type="ECO:0000256" key="4">
    <source>
        <dbReference type="ARBA" id="ARBA00022723"/>
    </source>
</evidence>
<dbReference type="GO" id="GO:0004497">
    <property type="term" value="F:monooxygenase activity"/>
    <property type="evidence" value="ECO:0007669"/>
    <property type="project" value="UniProtKB-KW"/>
</dbReference>
<evidence type="ECO:0000256" key="3">
    <source>
        <dbReference type="ARBA" id="ARBA00022692"/>
    </source>
</evidence>
<dbReference type="GO" id="GO:0016705">
    <property type="term" value="F:oxidoreductase activity, acting on paired donors, with incorporation or reduction of molecular oxygen"/>
    <property type="evidence" value="ECO:0007669"/>
    <property type="project" value="InterPro"/>
</dbReference>
<dbReference type="Gene3D" id="1.10.630.10">
    <property type="entry name" value="Cytochrome P450"/>
    <property type="match status" value="1"/>
</dbReference>
<dbReference type="GO" id="GO:0005506">
    <property type="term" value="F:iron ion binding"/>
    <property type="evidence" value="ECO:0007669"/>
    <property type="project" value="InterPro"/>
</dbReference>
<dbReference type="InterPro" id="IPR036396">
    <property type="entry name" value="Cyt_P450_sf"/>
</dbReference>
<comment type="similarity">
    <text evidence="2">Belongs to the cytochrome P450 family.</text>
</comment>
<gene>
    <name evidence="9" type="ORF">G2W53_011106</name>
</gene>
<dbReference type="Gene3D" id="3.40.50.300">
    <property type="entry name" value="P-loop containing nucleotide triphosphate hydrolases"/>
    <property type="match status" value="2"/>
</dbReference>
<evidence type="ECO:0000313" key="10">
    <source>
        <dbReference type="Proteomes" id="UP000634136"/>
    </source>
</evidence>